<organism evidence="1 2">
    <name type="scientific">Aspergillus avenaceus</name>
    <dbReference type="NCBI Taxonomy" id="36643"/>
    <lineage>
        <taxon>Eukaryota</taxon>
        <taxon>Fungi</taxon>
        <taxon>Dikarya</taxon>
        <taxon>Ascomycota</taxon>
        <taxon>Pezizomycotina</taxon>
        <taxon>Eurotiomycetes</taxon>
        <taxon>Eurotiomycetidae</taxon>
        <taxon>Eurotiales</taxon>
        <taxon>Aspergillaceae</taxon>
        <taxon>Aspergillus</taxon>
        <taxon>Aspergillus subgen. Circumdati</taxon>
    </lineage>
</organism>
<name>A0A5N6TWH3_ASPAV</name>
<dbReference type="OrthoDB" id="20872at2759"/>
<dbReference type="InterPro" id="IPR002110">
    <property type="entry name" value="Ankyrin_rpt"/>
</dbReference>
<evidence type="ECO:0000313" key="2">
    <source>
        <dbReference type="Proteomes" id="UP000325780"/>
    </source>
</evidence>
<reference evidence="1 2" key="1">
    <citation type="submission" date="2019-04" db="EMBL/GenBank/DDBJ databases">
        <title>Friends and foes A comparative genomics study of 23 Aspergillus species from section Flavi.</title>
        <authorList>
            <consortium name="DOE Joint Genome Institute"/>
            <person name="Kjaerbolling I."/>
            <person name="Vesth T."/>
            <person name="Frisvad J.C."/>
            <person name="Nybo J.L."/>
            <person name="Theobald S."/>
            <person name="Kildgaard S."/>
            <person name="Isbrandt T."/>
            <person name="Kuo A."/>
            <person name="Sato A."/>
            <person name="Lyhne E.K."/>
            <person name="Kogle M.E."/>
            <person name="Wiebenga A."/>
            <person name="Kun R.S."/>
            <person name="Lubbers R.J."/>
            <person name="Makela M.R."/>
            <person name="Barry K."/>
            <person name="Chovatia M."/>
            <person name="Clum A."/>
            <person name="Daum C."/>
            <person name="Haridas S."/>
            <person name="He G."/>
            <person name="LaButti K."/>
            <person name="Lipzen A."/>
            <person name="Mondo S."/>
            <person name="Riley R."/>
            <person name="Salamov A."/>
            <person name="Simmons B.A."/>
            <person name="Magnuson J.K."/>
            <person name="Henrissat B."/>
            <person name="Mortensen U.H."/>
            <person name="Larsen T.O."/>
            <person name="Devries R.P."/>
            <person name="Grigoriev I.V."/>
            <person name="Machida M."/>
            <person name="Baker S.E."/>
            <person name="Andersen M.R."/>
        </authorList>
    </citation>
    <scope>NUCLEOTIDE SEQUENCE [LARGE SCALE GENOMIC DNA]</scope>
    <source>
        <strain evidence="1 2">IBT 18842</strain>
    </source>
</reference>
<dbReference type="Pfam" id="PF12796">
    <property type="entry name" value="Ank_2"/>
    <property type="match status" value="1"/>
</dbReference>
<gene>
    <name evidence="1" type="ORF">BDV25DRAFT_129299</name>
</gene>
<accession>A0A5N6TWH3</accession>
<evidence type="ECO:0000313" key="1">
    <source>
        <dbReference type="EMBL" id="KAE8150746.1"/>
    </source>
</evidence>
<dbReference type="Gene3D" id="1.25.40.20">
    <property type="entry name" value="Ankyrin repeat-containing domain"/>
    <property type="match status" value="1"/>
</dbReference>
<dbReference type="InterPro" id="IPR036770">
    <property type="entry name" value="Ankyrin_rpt-contain_sf"/>
</dbReference>
<sequence>MNSGPDPSIRPPQGSMLTELNLTRELHVACLLDNADRVTELLALGADRDAISHTGHSALDIADRHNRVEIIKCLLAHVNIQEAGLHELVHAIHQSRPAVVQALLEMGLNEQLQDERIFLGFLAMACCIGTSTAVIHSLIEHGPTFSISPFEDSFASVAISRGNAEVADTIHEIAAVERQGLNTSVQVRGLDFLREIDPSKPYFEENSDQLFTNFLNDPESVDFNTLVEH</sequence>
<dbReference type="EMBL" id="ML742086">
    <property type="protein sequence ID" value="KAE8150746.1"/>
    <property type="molecule type" value="Genomic_DNA"/>
</dbReference>
<keyword evidence="2" id="KW-1185">Reference proteome</keyword>
<protein>
    <submittedName>
        <fullName evidence="1">Uncharacterized protein</fullName>
    </submittedName>
</protein>
<dbReference type="AlphaFoldDB" id="A0A5N6TWH3"/>
<dbReference type="Proteomes" id="UP000325780">
    <property type="component" value="Unassembled WGS sequence"/>
</dbReference>
<proteinExistence type="predicted"/>
<dbReference type="SUPFAM" id="SSF48403">
    <property type="entry name" value="Ankyrin repeat"/>
    <property type="match status" value="1"/>
</dbReference>